<reference evidence="1" key="1">
    <citation type="journal article" date="2014" name="Int. J. Syst. Evol. Microbiol.">
        <title>Complete genome sequence of Corynebacterium casei LMG S-19264T (=DSM 44701T), isolated from a smear-ripened cheese.</title>
        <authorList>
            <consortium name="US DOE Joint Genome Institute (JGI-PGF)"/>
            <person name="Walter F."/>
            <person name="Albersmeier A."/>
            <person name="Kalinowski J."/>
            <person name="Ruckert C."/>
        </authorList>
    </citation>
    <scope>NUCLEOTIDE SEQUENCE</scope>
    <source>
        <strain evidence="1">CGMCC 4.3508</strain>
    </source>
</reference>
<evidence type="ECO:0000313" key="2">
    <source>
        <dbReference type="Proteomes" id="UP000638263"/>
    </source>
</evidence>
<dbReference type="EMBL" id="BMMH01000002">
    <property type="protein sequence ID" value="GGK99128.1"/>
    <property type="molecule type" value="Genomic_DNA"/>
</dbReference>
<accession>A0A917RBI1</accession>
<comment type="caution">
    <text evidence="1">The sequence shown here is derived from an EMBL/GenBank/DDBJ whole genome shotgun (WGS) entry which is preliminary data.</text>
</comment>
<organism evidence="1 2">
    <name type="scientific">Nocardia jinanensis</name>
    <dbReference type="NCBI Taxonomy" id="382504"/>
    <lineage>
        <taxon>Bacteria</taxon>
        <taxon>Bacillati</taxon>
        <taxon>Actinomycetota</taxon>
        <taxon>Actinomycetes</taxon>
        <taxon>Mycobacteriales</taxon>
        <taxon>Nocardiaceae</taxon>
        <taxon>Nocardia</taxon>
    </lineage>
</organism>
<protein>
    <submittedName>
        <fullName evidence="1">Uncharacterized protein</fullName>
    </submittedName>
</protein>
<keyword evidence="2" id="KW-1185">Reference proteome</keyword>
<dbReference type="AlphaFoldDB" id="A0A917RBI1"/>
<dbReference type="Proteomes" id="UP000638263">
    <property type="component" value="Unassembled WGS sequence"/>
</dbReference>
<evidence type="ECO:0000313" key="1">
    <source>
        <dbReference type="EMBL" id="GGK99128.1"/>
    </source>
</evidence>
<proteinExistence type="predicted"/>
<sequence length="104" mass="11355">MATAASRSGSISVETTEQGLPTKIDILPAELGRPPAELAAEILRLCKRSSGRAGLARRRELEAAGMSSEILALTGLPTQEDIAHEEYLEQAEYEYEPQSWLRSI</sequence>
<reference evidence="1" key="2">
    <citation type="submission" date="2020-09" db="EMBL/GenBank/DDBJ databases">
        <authorList>
            <person name="Sun Q."/>
            <person name="Zhou Y."/>
        </authorList>
    </citation>
    <scope>NUCLEOTIDE SEQUENCE</scope>
    <source>
        <strain evidence="1">CGMCC 4.3508</strain>
    </source>
</reference>
<name>A0A917RBI1_9NOCA</name>
<gene>
    <name evidence="1" type="ORF">GCM10011588_12220</name>
</gene>